<dbReference type="PANTHER" id="PTHR43308:SF5">
    <property type="entry name" value="S-LAYER PROTEIN _ PEPTIDOGLYCAN ENDO-BETA-N-ACETYLGLUCOSAMINIDASE"/>
    <property type="match status" value="1"/>
</dbReference>
<dbReference type="AlphaFoldDB" id="A0A9X3RDP4"/>
<comment type="caution">
    <text evidence="3">The sequence shown here is derived from an EMBL/GenBank/DDBJ whole genome shotgun (WGS) entry which is preliminary data.</text>
</comment>
<dbReference type="PROSITE" id="PS51272">
    <property type="entry name" value="SLH"/>
    <property type="match status" value="3"/>
</dbReference>
<feature type="domain" description="SLH" evidence="2">
    <location>
        <begin position="23"/>
        <end position="83"/>
    </location>
</feature>
<dbReference type="InterPro" id="IPR051465">
    <property type="entry name" value="Cell_Envelope_Struct_Comp"/>
</dbReference>
<organism evidence="3 4">
    <name type="scientific">Paenisporosarcina quisquiliarum</name>
    <dbReference type="NCBI Taxonomy" id="365346"/>
    <lineage>
        <taxon>Bacteria</taxon>
        <taxon>Bacillati</taxon>
        <taxon>Bacillota</taxon>
        <taxon>Bacilli</taxon>
        <taxon>Bacillales</taxon>
        <taxon>Caryophanaceae</taxon>
        <taxon>Paenisporosarcina</taxon>
    </lineage>
</organism>
<evidence type="ECO:0000259" key="2">
    <source>
        <dbReference type="PROSITE" id="PS51272"/>
    </source>
</evidence>
<dbReference type="InterPro" id="IPR035940">
    <property type="entry name" value="CAP_sf"/>
</dbReference>
<dbReference type="InterPro" id="IPR001119">
    <property type="entry name" value="SLH_dom"/>
</dbReference>
<evidence type="ECO:0000313" key="3">
    <source>
        <dbReference type="EMBL" id="MCZ8537314.1"/>
    </source>
</evidence>
<dbReference type="Pfam" id="PF00395">
    <property type="entry name" value="SLH"/>
    <property type="match status" value="3"/>
</dbReference>
<feature type="domain" description="SLH" evidence="2">
    <location>
        <begin position="152"/>
        <end position="211"/>
    </location>
</feature>
<keyword evidence="1" id="KW-0732">Signal</keyword>
<dbReference type="EMBL" id="JAMKBJ010000006">
    <property type="protein sequence ID" value="MCZ8537314.1"/>
    <property type="molecule type" value="Genomic_DNA"/>
</dbReference>
<dbReference type="PANTHER" id="PTHR43308">
    <property type="entry name" value="OUTER MEMBRANE PROTEIN ALPHA-RELATED"/>
    <property type="match status" value="1"/>
</dbReference>
<gene>
    <name evidence="3" type="ORF">M9R32_08995</name>
</gene>
<feature type="chain" id="PRO_5040938303" evidence="1">
    <location>
        <begin position="26"/>
        <end position="356"/>
    </location>
</feature>
<sequence length="356" mass="39876">MKNWKMKIALSALSLSLVLPLSAGAAGTFSDVGPRFEDEINYLAQRNVAKGYSNGTFGVNASVTRGEAVVMIVRELGVRYDGAVDPGFTDFKKGDGFYTEVAEAVEQGVIQGKVAKDGSRYFDPNGSLTRAEMAIILARAYDIPLDRQDIPFKDVSSTTTGKKEISAMANGGITFGYEDGTFNPYKAITRQEFAAFLARTVNKEFNPMRMQFVQYDPETLQRIKTTWLTEQQLEAMETEMIELINNARKKKGYEPILINERLQEMAGLKIRAMAKYPSDERAMDIYKFYEDKYGEKLNGDYSERYANGSVESALQRILSQAMNEPYLYDASRKEMGVGVAQEMDGSFTWVISLVSR</sequence>
<feature type="domain" description="SLH" evidence="2">
    <location>
        <begin position="84"/>
        <end position="151"/>
    </location>
</feature>
<feature type="signal peptide" evidence="1">
    <location>
        <begin position="1"/>
        <end position="25"/>
    </location>
</feature>
<dbReference type="RefSeq" id="WP_269926408.1">
    <property type="nucleotide sequence ID" value="NZ_JAMKBJ010000006.1"/>
</dbReference>
<dbReference type="Pfam" id="PF00188">
    <property type="entry name" value="CAP"/>
    <property type="match status" value="1"/>
</dbReference>
<reference evidence="3" key="1">
    <citation type="submission" date="2022-05" db="EMBL/GenBank/DDBJ databases">
        <authorList>
            <person name="Colautti A."/>
            <person name="Iacumin L."/>
        </authorList>
    </citation>
    <scope>NUCLEOTIDE SEQUENCE</scope>
    <source>
        <strain evidence="3">SK 55</strain>
    </source>
</reference>
<name>A0A9X3RDP4_9BACL</name>
<accession>A0A9X3RDP4</accession>
<dbReference type="Proteomes" id="UP001152173">
    <property type="component" value="Unassembled WGS sequence"/>
</dbReference>
<dbReference type="InterPro" id="IPR014044">
    <property type="entry name" value="CAP_dom"/>
</dbReference>
<protein>
    <submittedName>
        <fullName evidence="3">S-layer homology domain-containing protein</fullName>
    </submittedName>
</protein>
<evidence type="ECO:0000256" key="1">
    <source>
        <dbReference type="SAM" id="SignalP"/>
    </source>
</evidence>
<keyword evidence="4" id="KW-1185">Reference proteome</keyword>
<evidence type="ECO:0000313" key="4">
    <source>
        <dbReference type="Proteomes" id="UP001152173"/>
    </source>
</evidence>
<proteinExistence type="predicted"/>
<dbReference type="Gene3D" id="3.40.33.10">
    <property type="entry name" value="CAP"/>
    <property type="match status" value="1"/>
</dbReference>